<name>A0ABQ0GYT4_9HYPH</name>
<comment type="similarity">
    <text evidence="1">Belongs to the citrate synthase family.</text>
</comment>
<keyword evidence="4" id="KW-1185">Reference proteome</keyword>
<protein>
    <submittedName>
        <fullName evidence="3">Citrate/2-methylcitrate synthase</fullName>
    </submittedName>
</protein>
<dbReference type="SUPFAM" id="SSF48256">
    <property type="entry name" value="Citrate synthase"/>
    <property type="match status" value="1"/>
</dbReference>
<dbReference type="InterPro" id="IPR016142">
    <property type="entry name" value="Citrate_synth-like_lrg_a-sub"/>
</dbReference>
<dbReference type="Gene3D" id="1.10.580.10">
    <property type="entry name" value="Citrate Synthase, domain 1"/>
    <property type="match status" value="2"/>
</dbReference>
<dbReference type="PRINTS" id="PR00143">
    <property type="entry name" value="CITRTSNTHASE"/>
</dbReference>
<dbReference type="PANTHER" id="PTHR11739">
    <property type="entry name" value="CITRATE SYNTHASE"/>
    <property type="match status" value="1"/>
</dbReference>
<dbReference type="Pfam" id="PF00285">
    <property type="entry name" value="Citrate_synt"/>
    <property type="match status" value="2"/>
</dbReference>
<organism evidence="3 4">
    <name type="scientific">Phyllobacterium phragmitis</name>
    <dbReference type="NCBI Taxonomy" id="2670329"/>
    <lineage>
        <taxon>Bacteria</taxon>
        <taxon>Pseudomonadati</taxon>
        <taxon>Pseudomonadota</taxon>
        <taxon>Alphaproteobacteria</taxon>
        <taxon>Hyphomicrobiales</taxon>
        <taxon>Phyllobacteriaceae</taxon>
        <taxon>Phyllobacterium</taxon>
    </lineage>
</organism>
<sequence>MEWLTAEEALSVLQTKPQTLYANVSRGRIRAKPSPDDPRRSLYRAEDVRRLAERRPGRKRESAIAAETIRWGAPIMRSAISTIIDGRLLYRGCDAAELSQQATLEETAALLWQMETGQMGQLPRAGQEPDDAAAKSPLERLFIVFGRRAANDLPTSGRSPAVLQREAFGLLRLFYDTVLGDDAPVLPLHQRIALNWQRPDASDIIRRTLVLLADHELNASSFATRVAASTGAPLSAAVLAGLAALIGPRHGRASLSTAALIAAAREKDAAIAIRERLLEGSPLHSFGHPMYREAGDARAAALLARIELPPLYRALEAAAADLLGEKPNIDFALAAIAEIYDLPEDAPLLFFALGRIVGWLAHALEQVENGSLIRPRAEFIAQPG</sequence>
<dbReference type="CDD" id="cd06102">
    <property type="entry name" value="citrate_synt_like_2"/>
    <property type="match status" value="1"/>
</dbReference>
<comment type="caution">
    <text evidence="3">The sequence shown here is derived from an EMBL/GenBank/DDBJ whole genome shotgun (WGS) entry which is preliminary data.</text>
</comment>
<dbReference type="InterPro" id="IPR002020">
    <property type="entry name" value="Citrate_synthase"/>
</dbReference>
<evidence type="ECO:0000313" key="3">
    <source>
        <dbReference type="EMBL" id="GAB1581821.1"/>
    </source>
</evidence>
<keyword evidence="2" id="KW-0808">Transferase</keyword>
<evidence type="ECO:0000313" key="4">
    <source>
        <dbReference type="Proteomes" id="UP001628091"/>
    </source>
</evidence>
<evidence type="ECO:0000256" key="1">
    <source>
        <dbReference type="ARBA" id="ARBA00010566"/>
    </source>
</evidence>
<dbReference type="InterPro" id="IPR036969">
    <property type="entry name" value="Citrate_synthase_sf"/>
</dbReference>
<dbReference type="Proteomes" id="UP001628091">
    <property type="component" value="Unassembled WGS sequence"/>
</dbReference>
<gene>
    <name evidence="3" type="ORF">PPNSA23_17640</name>
</gene>
<reference evidence="3 4" key="1">
    <citation type="submission" date="2024-10" db="EMBL/GenBank/DDBJ databases">
        <title>Isolation, draft genome sequencing and identification of Phyllobacterium sp. NSA23, isolated from leaf soil.</title>
        <authorList>
            <person name="Akita H."/>
        </authorList>
    </citation>
    <scope>NUCLEOTIDE SEQUENCE [LARGE SCALE GENOMIC DNA]</scope>
    <source>
        <strain evidence="3 4">NSA23</strain>
    </source>
</reference>
<accession>A0ABQ0GYT4</accession>
<evidence type="ECO:0000256" key="2">
    <source>
        <dbReference type="ARBA" id="ARBA00022679"/>
    </source>
</evidence>
<dbReference type="EMBL" id="BAAFZP010000001">
    <property type="protein sequence ID" value="GAB1581821.1"/>
    <property type="molecule type" value="Genomic_DNA"/>
</dbReference>
<dbReference type="PANTHER" id="PTHR11739:SF4">
    <property type="entry name" value="CITRATE SYNTHASE, PEROXISOMAL"/>
    <property type="match status" value="1"/>
</dbReference>
<dbReference type="RefSeq" id="WP_407864586.1">
    <property type="nucleotide sequence ID" value="NZ_BAAFZP010000001.1"/>
</dbReference>
<proteinExistence type="inferred from homology"/>